<evidence type="ECO:0000313" key="2">
    <source>
        <dbReference type="EMBL" id="QOY86244.1"/>
    </source>
</evidence>
<dbReference type="CDD" id="cd16018">
    <property type="entry name" value="Enpp"/>
    <property type="match status" value="1"/>
</dbReference>
<dbReference type="EMBL" id="CP063849">
    <property type="protein sequence ID" value="QOY86244.1"/>
    <property type="molecule type" value="Genomic_DNA"/>
</dbReference>
<evidence type="ECO:0000256" key="1">
    <source>
        <dbReference type="SAM" id="SignalP"/>
    </source>
</evidence>
<dbReference type="InterPro" id="IPR002591">
    <property type="entry name" value="Phosphodiest/P_Trfase"/>
</dbReference>
<dbReference type="AlphaFoldDB" id="A0A7S7SIM4"/>
<dbReference type="SUPFAM" id="SSF53649">
    <property type="entry name" value="Alkaline phosphatase-like"/>
    <property type="match status" value="1"/>
</dbReference>
<keyword evidence="3" id="KW-1185">Reference proteome</keyword>
<dbReference type="KEGG" id="pfer:IRI77_26005"/>
<sequence>MWKNLLATALLSTALFAQTADRRVIVISVDGLKAETLRDSAKLGLKIPNLAEMRDKGAVSAGLTGVFPTVTYPSHTTMMTGVQPAEHGILGNNLFDPESRTHGAWYWFSELIKKPTLWDAAKSAGKTVGAVAWPVTVGARIDYNIPEYAVFHGEDSLLLQRSISTPGLYEECEKALGKNTWDAPQTDALRAAQAAYILRTRKPHLMLIHLIDLDHEEHGFGPGSPEAHHALEEIDKAIGSIRAAVREAGIESSTHWVILSDHGFWPVSQAFQPQAFLSSLGLAAPEGKPAEWRVATHANGGSVAFVVKDPKDTEAQQIVMKALATLQANERWGVEHVLDKTQLAERKSYSHAFAAVSMRRGFTVGSNRSGAWITSSGATRGMHGFVPGPAELDCTFLVYGPGIAARALPHGNLADVATTTSVLLGVSLPESKGQDLLKQ</sequence>
<organism evidence="2 3">
    <name type="scientific">Paludibaculum fermentans</name>
    <dbReference type="NCBI Taxonomy" id="1473598"/>
    <lineage>
        <taxon>Bacteria</taxon>
        <taxon>Pseudomonadati</taxon>
        <taxon>Acidobacteriota</taxon>
        <taxon>Terriglobia</taxon>
        <taxon>Bryobacterales</taxon>
        <taxon>Bryobacteraceae</taxon>
        <taxon>Paludibaculum</taxon>
    </lineage>
</organism>
<feature type="chain" id="PRO_5033039336" evidence="1">
    <location>
        <begin position="20"/>
        <end position="439"/>
    </location>
</feature>
<dbReference type="Proteomes" id="UP000593892">
    <property type="component" value="Chromosome"/>
</dbReference>
<dbReference type="Pfam" id="PF01663">
    <property type="entry name" value="Phosphodiest"/>
    <property type="match status" value="1"/>
</dbReference>
<protein>
    <submittedName>
        <fullName evidence="2">Alkaline phosphatase family protein</fullName>
    </submittedName>
</protein>
<dbReference type="PANTHER" id="PTHR10151">
    <property type="entry name" value="ECTONUCLEOTIDE PYROPHOSPHATASE/PHOSPHODIESTERASE"/>
    <property type="match status" value="1"/>
</dbReference>
<proteinExistence type="predicted"/>
<dbReference type="PANTHER" id="PTHR10151:SF120">
    <property type="entry name" value="BIS(5'-ADENOSYL)-TRIPHOSPHATASE"/>
    <property type="match status" value="1"/>
</dbReference>
<dbReference type="RefSeq" id="WP_194447913.1">
    <property type="nucleotide sequence ID" value="NZ_CP063849.1"/>
</dbReference>
<accession>A0A7S7SIM4</accession>
<dbReference type="Gene3D" id="3.40.720.10">
    <property type="entry name" value="Alkaline Phosphatase, subunit A"/>
    <property type="match status" value="1"/>
</dbReference>
<reference evidence="2" key="1">
    <citation type="submission" date="2020-10" db="EMBL/GenBank/DDBJ databases">
        <title>Complete genome sequence of Paludibaculum fermentans P105T, a facultatively anaerobic acidobacterium capable of dissimilatory Fe(III) reduction.</title>
        <authorList>
            <person name="Dedysh S.N."/>
            <person name="Beletsky A.V."/>
            <person name="Kulichevskaya I.S."/>
            <person name="Mardanov A.V."/>
            <person name="Ravin N.V."/>
        </authorList>
    </citation>
    <scope>NUCLEOTIDE SEQUENCE [LARGE SCALE GENOMIC DNA]</scope>
    <source>
        <strain evidence="2">P105</strain>
    </source>
</reference>
<dbReference type="InterPro" id="IPR017850">
    <property type="entry name" value="Alkaline_phosphatase_core_sf"/>
</dbReference>
<dbReference type="GO" id="GO:0016787">
    <property type="term" value="F:hydrolase activity"/>
    <property type="evidence" value="ECO:0007669"/>
    <property type="project" value="UniProtKB-ARBA"/>
</dbReference>
<name>A0A7S7SIM4_PALFE</name>
<feature type="signal peptide" evidence="1">
    <location>
        <begin position="1"/>
        <end position="19"/>
    </location>
</feature>
<gene>
    <name evidence="2" type="ORF">IRI77_26005</name>
</gene>
<keyword evidence="1" id="KW-0732">Signal</keyword>
<evidence type="ECO:0000313" key="3">
    <source>
        <dbReference type="Proteomes" id="UP000593892"/>
    </source>
</evidence>